<organism evidence="1 2">
    <name type="scientific">Brachionus plicatilis</name>
    <name type="common">Marine rotifer</name>
    <name type="synonym">Brachionus muelleri</name>
    <dbReference type="NCBI Taxonomy" id="10195"/>
    <lineage>
        <taxon>Eukaryota</taxon>
        <taxon>Metazoa</taxon>
        <taxon>Spiralia</taxon>
        <taxon>Gnathifera</taxon>
        <taxon>Rotifera</taxon>
        <taxon>Eurotatoria</taxon>
        <taxon>Monogononta</taxon>
        <taxon>Pseudotrocha</taxon>
        <taxon>Ploima</taxon>
        <taxon>Brachionidae</taxon>
        <taxon>Brachionus</taxon>
    </lineage>
</organism>
<sequence>MQMQIFNKLSYSSHQLALNKLAENVLQYSATYFVARKKGATNDLFQHTYNSKLKFGHMSYGG</sequence>
<reference evidence="1 2" key="1">
    <citation type="journal article" date="2018" name="Sci. Rep.">
        <title>Genomic signatures of local adaptation to the degree of environmental predictability in rotifers.</title>
        <authorList>
            <person name="Franch-Gras L."/>
            <person name="Hahn C."/>
            <person name="Garcia-Roger E.M."/>
            <person name="Carmona M.J."/>
            <person name="Serra M."/>
            <person name="Gomez A."/>
        </authorList>
    </citation>
    <scope>NUCLEOTIDE SEQUENCE [LARGE SCALE GENOMIC DNA]</scope>
    <source>
        <strain evidence="1">HYR1</strain>
    </source>
</reference>
<protein>
    <submittedName>
        <fullName evidence="1">Uncharacterized protein</fullName>
    </submittedName>
</protein>
<name>A0A3M7QPQ2_BRAPC</name>
<proteinExistence type="predicted"/>
<dbReference type="EMBL" id="REGN01005519">
    <property type="protein sequence ID" value="RNA13054.1"/>
    <property type="molecule type" value="Genomic_DNA"/>
</dbReference>
<dbReference type="AlphaFoldDB" id="A0A3M7QPQ2"/>
<accession>A0A3M7QPQ2</accession>
<evidence type="ECO:0000313" key="1">
    <source>
        <dbReference type="EMBL" id="RNA13054.1"/>
    </source>
</evidence>
<comment type="caution">
    <text evidence="1">The sequence shown here is derived from an EMBL/GenBank/DDBJ whole genome shotgun (WGS) entry which is preliminary data.</text>
</comment>
<dbReference type="Proteomes" id="UP000276133">
    <property type="component" value="Unassembled WGS sequence"/>
</dbReference>
<gene>
    <name evidence="1" type="ORF">BpHYR1_050012</name>
</gene>
<keyword evidence="2" id="KW-1185">Reference proteome</keyword>
<evidence type="ECO:0000313" key="2">
    <source>
        <dbReference type="Proteomes" id="UP000276133"/>
    </source>
</evidence>